<dbReference type="EMBL" id="JBEYBF010000010">
    <property type="protein sequence ID" value="MEU1953446.1"/>
    <property type="molecule type" value="Genomic_DNA"/>
</dbReference>
<dbReference type="InterPro" id="IPR036271">
    <property type="entry name" value="Tet_transcr_reg_TetR-rel_C_sf"/>
</dbReference>
<reference evidence="7 8" key="1">
    <citation type="submission" date="2024-06" db="EMBL/GenBank/DDBJ databases">
        <title>The Natural Products Discovery Center: Release of the First 8490 Sequenced Strains for Exploring Actinobacteria Biosynthetic Diversity.</title>
        <authorList>
            <person name="Kalkreuter E."/>
            <person name="Kautsar S.A."/>
            <person name="Yang D."/>
            <person name="Bader C.D."/>
            <person name="Teijaro C.N."/>
            <person name="Fluegel L."/>
            <person name="Davis C.M."/>
            <person name="Simpson J.R."/>
            <person name="Lauterbach L."/>
            <person name="Steele A.D."/>
            <person name="Gui C."/>
            <person name="Meng S."/>
            <person name="Li G."/>
            <person name="Viehrig K."/>
            <person name="Ye F."/>
            <person name="Su P."/>
            <person name="Kiefer A.F."/>
            <person name="Nichols A."/>
            <person name="Cepeda A.J."/>
            <person name="Yan W."/>
            <person name="Fan B."/>
            <person name="Jiang Y."/>
            <person name="Adhikari A."/>
            <person name="Zheng C.-J."/>
            <person name="Schuster L."/>
            <person name="Cowan T.M."/>
            <person name="Smanski M.J."/>
            <person name="Chevrette M.G."/>
            <person name="De Carvalho L.P.S."/>
            <person name="Shen B."/>
        </authorList>
    </citation>
    <scope>NUCLEOTIDE SEQUENCE [LARGE SCALE GENOMIC DNA]</scope>
    <source>
        <strain evidence="7 8">NPDC019708</strain>
    </source>
</reference>
<evidence type="ECO:0000256" key="5">
    <source>
        <dbReference type="SAM" id="MobiDB-lite"/>
    </source>
</evidence>
<dbReference type="Proteomes" id="UP001550628">
    <property type="component" value="Unassembled WGS sequence"/>
</dbReference>
<dbReference type="InterPro" id="IPR001647">
    <property type="entry name" value="HTH_TetR"/>
</dbReference>
<evidence type="ECO:0000259" key="6">
    <source>
        <dbReference type="PROSITE" id="PS50977"/>
    </source>
</evidence>
<dbReference type="InterPro" id="IPR009057">
    <property type="entry name" value="Homeodomain-like_sf"/>
</dbReference>
<evidence type="ECO:0000256" key="2">
    <source>
        <dbReference type="ARBA" id="ARBA00023125"/>
    </source>
</evidence>
<dbReference type="Gene3D" id="1.10.357.10">
    <property type="entry name" value="Tetracycline Repressor, domain 2"/>
    <property type="match status" value="1"/>
</dbReference>
<dbReference type="Pfam" id="PF00440">
    <property type="entry name" value="TetR_N"/>
    <property type="match status" value="1"/>
</dbReference>
<protein>
    <submittedName>
        <fullName evidence="7">TetR/AcrR family transcriptional regulator</fullName>
    </submittedName>
</protein>
<evidence type="ECO:0000313" key="7">
    <source>
        <dbReference type="EMBL" id="MEU1953446.1"/>
    </source>
</evidence>
<feature type="DNA-binding region" description="H-T-H motif" evidence="4">
    <location>
        <begin position="43"/>
        <end position="62"/>
    </location>
</feature>
<accession>A0ABV2WRC1</accession>
<evidence type="ECO:0000313" key="8">
    <source>
        <dbReference type="Proteomes" id="UP001550628"/>
    </source>
</evidence>
<evidence type="ECO:0000256" key="4">
    <source>
        <dbReference type="PROSITE-ProRule" id="PRU00335"/>
    </source>
</evidence>
<keyword evidence="1" id="KW-0805">Transcription regulation</keyword>
<keyword evidence="2 4" id="KW-0238">DNA-binding</keyword>
<feature type="region of interest" description="Disordered" evidence="5">
    <location>
        <begin position="1"/>
        <end position="20"/>
    </location>
</feature>
<dbReference type="Gene3D" id="1.10.10.60">
    <property type="entry name" value="Homeodomain-like"/>
    <property type="match status" value="1"/>
</dbReference>
<name>A0ABV2WRC1_9NOCA</name>
<dbReference type="PROSITE" id="PS50977">
    <property type="entry name" value="HTH_TETR_2"/>
    <property type="match status" value="1"/>
</dbReference>
<evidence type="ECO:0000256" key="1">
    <source>
        <dbReference type="ARBA" id="ARBA00023015"/>
    </source>
</evidence>
<dbReference type="SUPFAM" id="SSF46689">
    <property type="entry name" value="Homeodomain-like"/>
    <property type="match status" value="1"/>
</dbReference>
<feature type="domain" description="HTH tetR-type" evidence="6">
    <location>
        <begin position="20"/>
        <end position="80"/>
    </location>
</feature>
<dbReference type="InterPro" id="IPR050109">
    <property type="entry name" value="HTH-type_TetR-like_transc_reg"/>
</dbReference>
<comment type="caution">
    <text evidence="7">The sequence shown here is derived from an EMBL/GenBank/DDBJ whole genome shotgun (WGS) entry which is preliminary data.</text>
</comment>
<dbReference type="SUPFAM" id="SSF48498">
    <property type="entry name" value="Tetracyclin repressor-like, C-terminal domain"/>
    <property type="match status" value="1"/>
</dbReference>
<keyword evidence="3" id="KW-0804">Transcription</keyword>
<dbReference type="PANTHER" id="PTHR30055:SF148">
    <property type="entry name" value="TETR-FAMILY TRANSCRIPTIONAL REGULATOR"/>
    <property type="match status" value="1"/>
</dbReference>
<dbReference type="Pfam" id="PF16859">
    <property type="entry name" value="TetR_C_11"/>
    <property type="match status" value="1"/>
</dbReference>
<dbReference type="PANTHER" id="PTHR30055">
    <property type="entry name" value="HTH-TYPE TRANSCRIPTIONAL REGULATOR RUTR"/>
    <property type="match status" value="1"/>
</dbReference>
<dbReference type="InterPro" id="IPR011075">
    <property type="entry name" value="TetR_C"/>
</dbReference>
<organism evidence="7 8">
    <name type="scientific">Nocardia rhamnosiphila</name>
    <dbReference type="NCBI Taxonomy" id="426716"/>
    <lineage>
        <taxon>Bacteria</taxon>
        <taxon>Bacillati</taxon>
        <taxon>Actinomycetota</taxon>
        <taxon>Actinomycetes</taxon>
        <taxon>Mycobacteriales</taxon>
        <taxon>Nocardiaceae</taxon>
        <taxon>Nocardia</taxon>
    </lineage>
</organism>
<proteinExistence type="predicted"/>
<sequence>MPEAIRAESAGSRPGRPRDPEIDKRAIQAALAIYSDHGMAKLSFDLVARSASVGKAALYSRWNNVDQLLIDGLRTIAPPPTLEDFGSLRRDLRQLILMVWDLYSGEYGRVTFRILLDASASPALRPYYDEFVTAYVAAARDIVERGVRRGELTAAADPALLLEQLFGATMLHVLFFSDRGHRLPVAAAASFGDRLVDRILAGLLDAV</sequence>
<gene>
    <name evidence="7" type="ORF">ABZ510_16440</name>
</gene>
<evidence type="ECO:0000256" key="3">
    <source>
        <dbReference type="ARBA" id="ARBA00023163"/>
    </source>
</evidence>
<dbReference type="RefSeq" id="WP_356957901.1">
    <property type="nucleotide sequence ID" value="NZ_JBEYBD010000011.1"/>
</dbReference>
<keyword evidence="8" id="KW-1185">Reference proteome</keyword>